<dbReference type="AlphaFoldDB" id="J3KY49"/>
<dbReference type="EnsemblPlants" id="OB01G19050.1">
    <property type="protein sequence ID" value="OB01G19050.1"/>
    <property type="gene ID" value="OB01G19050"/>
</dbReference>
<dbReference type="Pfam" id="PF07762">
    <property type="entry name" value="DUF1618"/>
    <property type="match status" value="1"/>
</dbReference>
<dbReference type="Proteomes" id="UP000006038">
    <property type="component" value="Chromosome 1"/>
</dbReference>
<dbReference type="Gramene" id="OB01G19050.1">
    <property type="protein sequence ID" value="OB01G19050.1"/>
    <property type="gene ID" value="OB01G19050"/>
</dbReference>
<sequence length="361" mass="39549">MAPPQPSPPPSWVMLRREVRACGGGVVLPEGDEVSVELAAPPRATVLTVSPRVSPPNKAGDWASVVALDPSAGLVVLASQWSDDYFVCDIAAGTATCVPNALDADYDVEGESLGLIAAAPGGGANSYMVVEFKPVFGDEEGEGTIIARFFPEFGRWMVQEVNNPLPYWPWRFDSVVSHDHKLWWVDTSKGIVFCDPFAVEVAMEYVPLDPEPDHNLNGRATHEQRRIVQLSNGMFRRVEISPASNGAAPELSMRTLVNPETAEWALEHAVSFADIWASESYKATGLPEKDPEQLNGAFVHPKNPDVVYFFLEKHLLGVDLRGRKLVEYEARVSSDTFLPWELPPALSAGNMIPRVSTFPLI</sequence>
<feature type="domain" description="DUF1618" evidence="1">
    <location>
        <begin position="184"/>
        <end position="308"/>
    </location>
</feature>
<accession>J3KY49</accession>
<organism evidence="2">
    <name type="scientific">Oryza brachyantha</name>
    <name type="common">malo sina</name>
    <dbReference type="NCBI Taxonomy" id="4533"/>
    <lineage>
        <taxon>Eukaryota</taxon>
        <taxon>Viridiplantae</taxon>
        <taxon>Streptophyta</taxon>
        <taxon>Embryophyta</taxon>
        <taxon>Tracheophyta</taxon>
        <taxon>Spermatophyta</taxon>
        <taxon>Magnoliopsida</taxon>
        <taxon>Liliopsida</taxon>
        <taxon>Poales</taxon>
        <taxon>Poaceae</taxon>
        <taxon>BOP clade</taxon>
        <taxon>Oryzoideae</taxon>
        <taxon>Oryzeae</taxon>
        <taxon>Oryzinae</taxon>
        <taxon>Oryza</taxon>
    </lineage>
</organism>
<dbReference type="OMA" id="ECEAHES"/>
<dbReference type="PANTHER" id="PTHR33086">
    <property type="entry name" value="OS05G0468200 PROTEIN-RELATED"/>
    <property type="match status" value="1"/>
</dbReference>
<evidence type="ECO:0000259" key="1">
    <source>
        <dbReference type="Pfam" id="PF07762"/>
    </source>
</evidence>
<reference evidence="2" key="1">
    <citation type="journal article" date="2013" name="Nat. Commun.">
        <title>Whole-genome sequencing of Oryza brachyantha reveals mechanisms underlying Oryza genome evolution.</title>
        <authorList>
            <person name="Chen J."/>
            <person name="Huang Q."/>
            <person name="Gao D."/>
            <person name="Wang J."/>
            <person name="Lang Y."/>
            <person name="Liu T."/>
            <person name="Li B."/>
            <person name="Bai Z."/>
            <person name="Luis Goicoechea J."/>
            <person name="Liang C."/>
            <person name="Chen C."/>
            <person name="Zhang W."/>
            <person name="Sun S."/>
            <person name="Liao Y."/>
            <person name="Zhang X."/>
            <person name="Yang L."/>
            <person name="Song C."/>
            <person name="Wang M."/>
            <person name="Shi J."/>
            <person name="Liu G."/>
            <person name="Liu J."/>
            <person name="Zhou H."/>
            <person name="Zhou W."/>
            <person name="Yu Q."/>
            <person name="An N."/>
            <person name="Chen Y."/>
            <person name="Cai Q."/>
            <person name="Wang B."/>
            <person name="Liu B."/>
            <person name="Min J."/>
            <person name="Huang Y."/>
            <person name="Wu H."/>
            <person name="Li Z."/>
            <person name="Zhang Y."/>
            <person name="Yin Y."/>
            <person name="Song W."/>
            <person name="Jiang J."/>
            <person name="Jackson S.A."/>
            <person name="Wing R.A."/>
            <person name="Wang J."/>
            <person name="Chen M."/>
        </authorList>
    </citation>
    <scope>NUCLEOTIDE SEQUENCE [LARGE SCALE GENOMIC DNA]</scope>
    <source>
        <strain evidence="2">cv. IRGC 101232</strain>
    </source>
</reference>
<evidence type="ECO:0000313" key="2">
    <source>
        <dbReference type="EnsemblPlants" id="OB01G19050.1"/>
    </source>
</evidence>
<keyword evidence="3" id="KW-1185">Reference proteome</keyword>
<reference evidence="2" key="2">
    <citation type="submission" date="2013-04" db="UniProtKB">
        <authorList>
            <consortium name="EnsemblPlants"/>
        </authorList>
    </citation>
    <scope>IDENTIFICATION</scope>
</reference>
<dbReference type="HOGENOM" id="CLU_028076_1_1_1"/>
<proteinExistence type="predicted"/>
<dbReference type="PANTHER" id="PTHR33086:SF44">
    <property type="entry name" value="OS03G0683600 PROTEIN"/>
    <property type="match status" value="1"/>
</dbReference>
<name>J3KY49_ORYBR</name>
<evidence type="ECO:0000313" key="3">
    <source>
        <dbReference type="Proteomes" id="UP000006038"/>
    </source>
</evidence>
<protein>
    <recommendedName>
        <fullName evidence="1">DUF1618 domain-containing protein</fullName>
    </recommendedName>
</protein>
<dbReference type="InterPro" id="IPR011676">
    <property type="entry name" value="DUF1618"/>
</dbReference>
<dbReference type="eggNOG" id="ENOG502R1GF">
    <property type="taxonomic scope" value="Eukaryota"/>
</dbReference>